<evidence type="ECO:0000256" key="2">
    <source>
        <dbReference type="SAM" id="MobiDB-lite"/>
    </source>
</evidence>
<feature type="coiled-coil region" evidence="1">
    <location>
        <begin position="116"/>
        <end position="143"/>
    </location>
</feature>
<feature type="region of interest" description="Disordered" evidence="2">
    <location>
        <begin position="49"/>
        <end position="113"/>
    </location>
</feature>
<feature type="chain" id="PRO_5012394475" evidence="3">
    <location>
        <begin position="19"/>
        <end position="424"/>
    </location>
</feature>
<feature type="compositionally biased region" description="Low complexity" evidence="2">
    <location>
        <begin position="185"/>
        <end position="203"/>
    </location>
</feature>
<dbReference type="AlphaFoldDB" id="A0A1X2ITD9"/>
<feature type="region of interest" description="Disordered" evidence="2">
    <location>
        <begin position="389"/>
        <end position="424"/>
    </location>
</feature>
<comment type="caution">
    <text evidence="4">The sequence shown here is derived from an EMBL/GenBank/DDBJ whole genome shotgun (WGS) entry which is preliminary data.</text>
</comment>
<evidence type="ECO:0000313" key="5">
    <source>
        <dbReference type="Proteomes" id="UP000193560"/>
    </source>
</evidence>
<evidence type="ECO:0000256" key="3">
    <source>
        <dbReference type="SAM" id="SignalP"/>
    </source>
</evidence>
<feature type="compositionally biased region" description="Basic and acidic residues" evidence="2">
    <location>
        <begin position="357"/>
        <end position="374"/>
    </location>
</feature>
<feature type="region of interest" description="Disordered" evidence="2">
    <location>
        <begin position="167"/>
        <end position="252"/>
    </location>
</feature>
<feature type="compositionally biased region" description="Low complexity" evidence="2">
    <location>
        <begin position="389"/>
        <end position="411"/>
    </location>
</feature>
<sequence length="424" mass="47185">MPLPFFWICLGITSVTIGAIVAYEAHLHYERFREQQDYQRYAQQYAEDHLHQPREFKESDSEDDEDKDHGNDVKDFVRHINDNSELRRRIPRSSSPPTTMEDSDASNRPVSDKSWVDETNYELNELERKLTDKKQYIERQQELLDKAEMDLERRWQLHQNRSSELLDRMSTSSYSSEHQPHDNSNDISASSSSLSMKTSTQKSTDYELSKGTIPRLSTPPLHASSAVNEHVTTTTSSTSGIQNSSLDESAADNSSSSFVSVVPSILPSNSNSIITDNNTTSASAQQTATSSMDQHQETSDSSIGLNAENPWSFEDDDDSDDDNDDTDEAALSMSFQHSMRFPTSSSNTPTTASNTHDSSDSHHPHESDWEDHSSANDILSLSSHATFSSVANSLVSPSLPSSSSSSTDNSSYDLLHGSDVEIGH</sequence>
<keyword evidence="1" id="KW-0175">Coiled coil</keyword>
<feature type="region of interest" description="Disordered" evidence="2">
    <location>
        <begin position="269"/>
        <end position="374"/>
    </location>
</feature>
<feature type="signal peptide" evidence="3">
    <location>
        <begin position="1"/>
        <end position="18"/>
    </location>
</feature>
<dbReference type="Proteomes" id="UP000193560">
    <property type="component" value="Unassembled WGS sequence"/>
</dbReference>
<reference evidence="4 5" key="1">
    <citation type="submission" date="2016-07" db="EMBL/GenBank/DDBJ databases">
        <title>Pervasive Adenine N6-methylation of Active Genes in Fungi.</title>
        <authorList>
            <consortium name="DOE Joint Genome Institute"/>
            <person name="Mondo S.J."/>
            <person name="Dannebaum R.O."/>
            <person name="Kuo R.C."/>
            <person name="Labutti K."/>
            <person name="Haridas S."/>
            <person name="Kuo A."/>
            <person name="Salamov A."/>
            <person name="Ahrendt S.R."/>
            <person name="Lipzen A."/>
            <person name="Sullivan W."/>
            <person name="Andreopoulos W.B."/>
            <person name="Clum A."/>
            <person name="Lindquist E."/>
            <person name="Daum C."/>
            <person name="Ramamoorthy G.K."/>
            <person name="Gryganskyi A."/>
            <person name="Culley D."/>
            <person name="Magnuson J.K."/>
            <person name="James T.Y."/>
            <person name="O'Malley M.A."/>
            <person name="Stajich J.E."/>
            <person name="Spatafora J.W."/>
            <person name="Visel A."/>
            <person name="Grigoriev I.V."/>
        </authorList>
    </citation>
    <scope>NUCLEOTIDE SEQUENCE [LARGE SCALE GENOMIC DNA]</scope>
    <source>
        <strain evidence="4 5">NRRL 1336</strain>
    </source>
</reference>
<feature type="compositionally biased region" description="Low complexity" evidence="2">
    <location>
        <begin position="269"/>
        <end position="291"/>
    </location>
</feature>
<feature type="compositionally biased region" description="Low complexity" evidence="2">
    <location>
        <begin position="342"/>
        <end position="356"/>
    </location>
</feature>
<keyword evidence="5" id="KW-1185">Reference proteome</keyword>
<protein>
    <submittedName>
        <fullName evidence="4">Uncharacterized protein</fullName>
    </submittedName>
</protein>
<keyword evidence="3" id="KW-0732">Signal</keyword>
<dbReference type="OrthoDB" id="10656186at2759"/>
<feature type="compositionally biased region" description="Acidic residues" evidence="2">
    <location>
        <begin position="313"/>
        <end position="328"/>
    </location>
</feature>
<feature type="compositionally biased region" description="Low complexity" evidence="2">
    <location>
        <begin position="243"/>
        <end position="252"/>
    </location>
</feature>
<feature type="compositionally biased region" description="Polar residues" evidence="2">
    <location>
        <begin position="225"/>
        <end position="242"/>
    </location>
</feature>
<accession>A0A1X2ITD9</accession>
<feature type="compositionally biased region" description="Polar residues" evidence="2">
    <location>
        <begin position="167"/>
        <end position="177"/>
    </location>
</feature>
<feature type="compositionally biased region" description="Basic and acidic residues" evidence="2">
    <location>
        <begin position="67"/>
        <end position="88"/>
    </location>
</feature>
<organism evidence="4 5">
    <name type="scientific">Absidia repens</name>
    <dbReference type="NCBI Taxonomy" id="90262"/>
    <lineage>
        <taxon>Eukaryota</taxon>
        <taxon>Fungi</taxon>
        <taxon>Fungi incertae sedis</taxon>
        <taxon>Mucoromycota</taxon>
        <taxon>Mucoromycotina</taxon>
        <taxon>Mucoromycetes</taxon>
        <taxon>Mucorales</taxon>
        <taxon>Cunninghamellaceae</taxon>
        <taxon>Absidia</taxon>
    </lineage>
</organism>
<dbReference type="EMBL" id="MCGE01000004">
    <property type="protein sequence ID" value="ORZ22068.1"/>
    <property type="molecule type" value="Genomic_DNA"/>
</dbReference>
<feature type="compositionally biased region" description="Basic and acidic residues" evidence="2">
    <location>
        <begin position="49"/>
        <end position="59"/>
    </location>
</feature>
<proteinExistence type="predicted"/>
<name>A0A1X2ITD9_9FUNG</name>
<evidence type="ECO:0000313" key="4">
    <source>
        <dbReference type="EMBL" id="ORZ22068.1"/>
    </source>
</evidence>
<gene>
    <name evidence="4" type="ORF">BCR42DRAFT_487675</name>
</gene>
<evidence type="ECO:0000256" key="1">
    <source>
        <dbReference type="SAM" id="Coils"/>
    </source>
</evidence>